<dbReference type="EMBL" id="CAFBQL010000002">
    <property type="protein sequence ID" value="CAB5055475.1"/>
    <property type="molecule type" value="Genomic_DNA"/>
</dbReference>
<dbReference type="SUPFAM" id="SSF52980">
    <property type="entry name" value="Restriction endonuclease-like"/>
    <property type="match status" value="1"/>
</dbReference>
<sequence length="251" mass="28953">MTNLRLSPSRVNDYRNCPQLYKYRAIDQLPEAISLDAERGTLVHSILQELFDVPQGVRTEEFANSLIERLWDEQTAAKPELADLVSSQKEWFDRVASLLSNYFTIEEPNSFEPTERELHVEMNLTEDIYLHGYVDRLDIAPSGEVRIVDYKTGKAPKPNWEAKSLFQLQIYALVYWRTSGRIPSLLQLLYLGDGKIVRSVPTEEQLERTEQILLDIAKEILEAANLNSWKPKPSKLCDWCSFKNICPAFNS</sequence>
<protein>
    <submittedName>
        <fullName evidence="2">Unannotated protein</fullName>
    </submittedName>
</protein>
<accession>A0A6J6MHQ0</accession>
<evidence type="ECO:0000313" key="4">
    <source>
        <dbReference type="EMBL" id="CAB4911313.1"/>
    </source>
</evidence>
<proteinExistence type="predicted"/>
<dbReference type="Gene3D" id="3.90.320.10">
    <property type="match status" value="1"/>
</dbReference>
<dbReference type="AlphaFoldDB" id="A0A6J6MHQ0"/>
<gene>
    <name evidence="2" type="ORF">UFOPK2289_01270</name>
    <name evidence="3" type="ORF">UFOPK3346_01404</name>
    <name evidence="4" type="ORF">UFOPK3670_00040</name>
    <name evidence="5" type="ORF">UFOPK4308_00457</name>
</gene>
<organism evidence="2">
    <name type="scientific">freshwater metagenome</name>
    <dbReference type="NCBI Taxonomy" id="449393"/>
    <lineage>
        <taxon>unclassified sequences</taxon>
        <taxon>metagenomes</taxon>
        <taxon>ecological metagenomes</taxon>
    </lineage>
</organism>
<reference evidence="2" key="1">
    <citation type="submission" date="2020-05" db="EMBL/GenBank/DDBJ databases">
        <authorList>
            <person name="Chiriac C."/>
            <person name="Salcher M."/>
            <person name="Ghai R."/>
            <person name="Kavagutti S V."/>
        </authorList>
    </citation>
    <scope>NUCLEOTIDE SEQUENCE</scope>
</reference>
<dbReference type="EMBL" id="CAEZWT010000056">
    <property type="protein sequence ID" value="CAB4673412.1"/>
    <property type="molecule type" value="Genomic_DNA"/>
</dbReference>
<evidence type="ECO:0000313" key="5">
    <source>
        <dbReference type="EMBL" id="CAB5055475.1"/>
    </source>
</evidence>
<dbReference type="InterPro" id="IPR011335">
    <property type="entry name" value="Restrct_endonuc-II-like"/>
</dbReference>
<name>A0A6J6MHQ0_9ZZZZ</name>
<evidence type="ECO:0000259" key="1">
    <source>
        <dbReference type="Pfam" id="PF12705"/>
    </source>
</evidence>
<dbReference type="Pfam" id="PF12705">
    <property type="entry name" value="PDDEXK_1"/>
    <property type="match status" value="1"/>
</dbReference>
<evidence type="ECO:0000313" key="3">
    <source>
        <dbReference type="EMBL" id="CAB4877139.1"/>
    </source>
</evidence>
<dbReference type="InterPro" id="IPR038726">
    <property type="entry name" value="PDDEXK_AddAB-type"/>
</dbReference>
<dbReference type="EMBL" id="CAFBMV010000001">
    <property type="protein sequence ID" value="CAB4911313.1"/>
    <property type="molecule type" value="Genomic_DNA"/>
</dbReference>
<dbReference type="EMBL" id="CAFBLE010000019">
    <property type="protein sequence ID" value="CAB4877139.1"/>
    <property type="molecule type" value="Genomic_DNA"/>
</dbReference>
<feature type="domain" description="PD-(D/E)XK endonuclease-like" evidence="1">
    <location>
        <begin position="5"/>
        <end position="247"/>
    </location>
</feature>
<dbReference type="InterPro" id="IPR011604">
    <property type="entry name" value="PDDEXK-like_dom_sf"/>
</dbReference>
<evidence type="ECO:0000313" key="2">
    <source>
        <dbReference type="EMBL" id="CAB4673412.1"/>
    </source>
</evidence>